<name>A0A0H3ZL97_9VIBR</name>
<evidence type="ECO:0000256" key="1">
    <source>
        <dbReference type="ARBA" id="ARBA00023125"/>
    </source>
</evidence>
<protein>
    <submittedName>
        <fullName evidence="5">Mobile element protein</fullName>
    </submittedName>
</protein>
<dbReference type="Gene3D" id="3.30.420.10">
    <property type="entry name" value="Ribonuclease H-like superfamily/Ribonuclease H"/>
    <property type="match status" value="1"/>
</dbReference>
<evidence type="ECO:0000313" key="5">
    <source>
        <dbReference type="EMBL" id="AKN36825.1"/>
    </source>
</evidence>
<sequence length="283" mass="32896">MLEHLLSFSISRMAKVFRFSRSGFYYWVENRHKAIQRETERQKLDTKVKEAFDVSKERDGSRRIQKELAESGDNHNVKTIAASMKRQDLVAKAARKFKCTTDSKHKMPVAPNLLAQDFNATAPNQKWAGDITYVATSEGWLYLAVIIDLYSRQVIGWSMDTRMTASLVCDALSMALFRRGFPEQVITHSDRGSQYCSKDYRDLISTYNLKQSMSRKGNCWDNACVESFFHSLKVEAIQYEPIMTREQMRQTIFEYIEVDYNRTRRHSALGYLSPMNFEKQNVA</sequence>
<reference evidence="5" key="1">
    <citation type="journal article" date="2015" name="MBio">
        <title>Eco-Evolutionary Dynamics of Episomes among Ecologically Cohesive Bacterial Populations.</title>
        <authorList>
            <person name="Xue H."/>
            <person name="Cordero O.X."/>
            <person name="Camas F.M."/>
            <person name="Trimble W."/>
            <person name="Meyer F."/>
            <person name="Guglielmini J."/>
            <person name="Rocha E.P."/>
            <person name="Polz M.F."/>
        </authorList>
    </citation>
    <scope>NUCLEOTIDE SEQUENCE</scope>
    <source>
        <strain evidence="5">FF_307</strain>
    </source>
</reference>
<dbReference type="InterPro" id="IPR048020">
    <property type="entry name" value="Transpos_IS3"/>
</dbReference>
<keyword evidence="1" id="KW-0238">DNA-binding</keyword>
<comment type="function">
    <text evidence="2">Involved in the transposition of the insertion sequence IS3.</text>
</comment>
<organism evidence="5">
    <name type="scientific">Vibrio sp. FF_307</name>
    <dbReference type="NCBI Taxonomy" id="1652834"/>
    <lineage>
        <taxon>Bacteria</taxon>
        <taxon>Pseudomonadati</taxon>
        <taxon>Pseudomonadota</taxon>
        <taxon>Gammaproteobacteria</taxon>
        <taxon>Vibrionales</taxon>
        <taxon>Vibrionaceae</taxon>
        <taxon>Vibrio</taxon>
    </lineage>
</organism>
<dbReference type="GO" id="GO:0015074">
    <property type="term" value="P:DNA integration"/>
    <property type="evidence" value="ECO:0007669"/>
    <property type="project" value="InterPro"/>
</dbReference>
<dbReference type="InterPro" id="IPR050900">
    <property type="entry name" value="Transposase_IS3/IS150/IS904"/>
</dbReference>
<evidence type="ECO:0000256" key="2">
    <source>
        <dbReference type="ARBA" id="ARBA00037276"/>
    </source>
</evidence>
<evidence type="ECO:0000256" key="3">
    <source>
        <dbReference type="ARBA" id="ARBA00043964"/>
    </source>
</evidence>
<dbReference type="NCBIfam" id="NF033516">
    <property type="entry name" value="transpos_IS3"/>
    <property type="match status" value="1"/>
</dbReference>
<dbReference type="Pfam" id="PF13276">
    <property type="entry name" value="HTH_21"/>
    <property type="match status" value="1"/>
</dbReference>
<dbReference type="InterPro" id="IPR012337">
    <property type="entry name" value="RNaseH-like_sf"/>
</dbReference>
<dbReference type="Pfam" id="PF00665">
    <property type="entry name" value="rve"/>
    <property type="match status" value="1"/>
</dbReference>
<dbReference type="PANTHER" id="PTHR46889">
    <property type="entry name" value="TRANSPOSASE INSF FOR INSERTION SEQUENCE IS3B-RELATED"/>
    <property type="match status" value="1"/>
</dbReference>
<dbReference type="InterPro" id="IPR036397">
    <property type="entry name" value="RNaseH_sf"/>
</dbReference>
<dbReference type="EMBL" id="KP795512">
    <property type="protein sequence ID" value="AKN36825.1"/>
    <property type="molecule type" value="Genomic_DNA"/>
</dbReference>
<dbReference type="AlphaFoldDB" id="A0A0H3ZL97"/>
<dbReference type="InterPro" id="IPR025948">
    <property type="entry name" value="HTH-like_dom"/>
</dbReference>
<dbReference type="PANTHER" id="PTHR46889:SF6">
    <property type="entry name" value="TRANSPOSASE INSF FOR INSERTION SEQUENCE IS3B"/>
    <property type="match status" value="1"/>
</dbReference>
<evidence type="ECO:0000259" key="4">
    <source>
        <dbReference type="PROSITE" id="PS50994"/>
    </source>
</evidence>
<dbReference type="Pfam" id="PF13333">
    <property type="entry name" value="rve_2"/>
    <property type="match status" value="1"/>
</dbReference>
<accession>A0A0H3ZL97</accession>
<proteinExistence type="inferred from homology"/>
<comment type="similarity">
    <text evidence="3">Belongs to the transposase IS3/IS150/IS904 family.</text>
</comment>
<dbReference type="InterPro" id="IPR001584">
    <property type="entry name" value="Integrase_cat-core"/>
</dbReference>
<dbReference type="PROSITE" id="PS50994">
    <property type="entry name" value="INTEGRASE"/>
    <property type="match status" value="1"/>
</dbReference>
<dbReference type="GO" id="GO:0003677">
    <property type="term" value="F:DNA binding"/>
    <property type="evidence" value="ECO:0007669"/>
    <property type="project" value="UniProtKB-KW"/>
</dbReference>
<dbReference type="SUPFAM" id="SSF53098">
    <property type="entry name" value="Ribonuclease H-like"/>
    <property type="match status" value="1"/>
</dbReference>
<feature type="domain" description="Integrase catalytic" evidence="4">
    <location>
        <begin position="119"/>
        <end position="282"/>
    </location>
</feature>